<feature type="transmembrane region" description="Helical" evidence="12">
    <location>
        <begin position="189"/>
        <end position="211"/>
    </location>
</feature>
<keyword evidence="14" id="KW-1185">Reference proteome</keyword>
<keyword evidence="5 12" id="KW-1133">Transmembrane helix</keyword>
<dbReference type="PANTHER" id="PTHR35457">
    <property type="entry name" value="HEME A SYNTHASE"/>
    <property type="match status" value="1"/>
</dbReference>
<keyword evidence="7" id="KW-0408">Iron</keyword>
<dbReference type="EMBL" id="BAABCN010000002">
    <property type="protein sequence ID" value="GAA3867327.1"/>
    <property type="molecule type" value="Genomic_DNA"/>
</dbReference>
<dbReference type="PANTHER" id="PTHR35457:SF1">
    <property type="entry name" value="HEME A SYNTHASE"/>
    <property type="match status" value="1"/>
</dbReference>
<feature type="transmembrane region" description="Helical" evidence="12">
    <location>
        <begin position="266"/>
        <end position="286"/>
    </location>
</feature>
<keyword evidence="4" id="KW-0479">Metal-binding</keyword>
<gene>
    <name evidence="13" type="ORF">GCM10022381_08580</name>
</gene>
<dbReference type="Pfam" id="PF02628">
    <property type="entry name" value="COX15-CtaA"/>
    <property type="match status" value="1"/>
</dbReference>
<organism evidence="13 14">
    <name type="scientific">Leifsonia kafniensis</name>
    <dbReference type="NCBI Taxonomy" id="475957"/>
    <lineage>
        <taxon>Bacteria</taxon>
        <taxon>Bacillati</taxon>
        <taxon>Actinomycetota</taxon>
        <taxon>Actinomycetes</taxon>
        <taxon>Micrococcales</taxon>
        <taxon>Microbacteriaceae</taxon>
        <taxon>Leifsonia</taxon>
    </lineage>
</organism>
<proteinExistence type="predicted"/>
<keyword evidence="9 12" id="KW-0472">Membrane</keyword>
<evidence type="ECO:0000256" key="6">
    <source>
        <dbReference type="ARBA" id="ARBA00023002"/>
    </source>
</evidence>
<evidence type="ECO:0000256" key="4">
    <source>
        <dbReference type="ARBA" id="ARBA00022723"/>
    </source>
</evidence>
<keyword evidence="6" id="KW-0560">Oxidoreductase</keyword>
<keyword evidence="2" id="KW-1003">Cell membrane</keyword>
<sequence length="337" mass="35511">MTDRTPVSQPFVNRVGASLVRATRAVFEFFLPDHLSRRTRVIAWVYLAAQILLVGTGGLVRLTSSGLGCPTWPSCTADSLVNTPEMGIHGVIEFGNRLLGVALGLLAIVAFLAVVRVRTARPDLFKLTLLAGLGIPAQAVIGGISVLTQLNPYVVGFHFIVSVVLVALCTTFVYRLYTPVGPRVAVAPQWFATLSHLTSAVVAITILVGILTTGSGPHAGDADAPRNNLNSEFLQHVHSWPAYLTLALTLVLVIAAITLRLGSLRTWTVALLAVELIQVGVGLWQARTGLPPFLVGIHMVLACCLAAAMVAVILNLKAPATVSTEAADAPAKAGVNA</sequence>
<comment type="subcellular location">
    <subcellularLocation>
        <location evidence="1">Membrane</location>
        <topology evidence="1">Multi-pass membrane protein</topology>
    </subcellularLocation>
</comment>
<feature type="transmembrane region" description="Helical" evidence="12">
    <location>
        <begin position="240"/>
        <end position="259"/>
    </location>
</feature>
<evidence type="ECO:0000256" key="8">
    <source>
        <dbReference type="ARBA" id="ARBA00023133"/>
    </source>
</evidence>
<evidence type="ECO:0000256" key="9">
    <source>
        <dbReference type="ARBA" id="ARBA00023136"/>
    </source>
</evidence>
<keyword evidence="3 12" id="KW-0812">Transmembrane</keyword>
<dbReference type="RefSeq" id="WP_345062600.1">
    <property type="nucleotide sequence ID" value="NZ_BAABCN010000002.1"/>
</dbReference>
<comment type="pathway">
    <text evidence="11">Porphyrin-containing compound metabolism.</text>
</comment>
<evidence type="ECO:0000313" key="13">
    <source>
        <dbReference type="EMBL" id="GAA3867327.1"/>
    </source>
</evidence>
<evidence type="ECO:0000256" key="7">
    <source>
        <dbReference type="ARBA" id="ARBA00023004"/>
    </source>
</evidence>
<evidence type="ECO:0000256" key="12">
    <source>
        <dbReference type="SAM" id="Phobius"/>
    </source>
</evidence>
<evidence type="ECO:0000256" key="2">
    <source>
        <dbReference type="ARBA" id="ARBA00022475"/>
    </source>
</evidence>
<evidence type="ECO:0000256" key="5">
    <source>
        <dbReference type="ARBA" id="ARBA00022989"/>
    </source>
</evidence>
<comment type="caution">
    <text evidence="13">The sequence shown here is derived from an EMBL/GenBank/DDBJ whole genome shotgun (WGS) entry which is preliminary data.</text>
</comment>
<accession>A0ABP7K7X5</accession>
<dbReference type="InterPro" id="IPR003780">
    <property type="entry name" value="COX15/CtaA_fam"/>
</dbReference>
<dbReference type="InterPro" id="IPR050450">
    <property type="entry name" value="COX15/CtaA_HemeA_synthase"/>
</dbReference>
<feature type="transmembrane region" description="Helical" evidence="12">
    <location>
        <begin position="292"/>
        <end position="314"/>
    </location>
</feature>
<evidence type="ECO:0000313" key="14">
    <source>
        <dbReference type="Proteomes" id="UP001501803"/>
    </source>
</evidence>
<protein>
    <submittedName>
        <fullName evidence="13">COX15/CtaA family protein</fullName>
    </submittedName>
</protein>
<feature type="transmembrane region" description="Helical" evidence="12">
    <location>
        <begin position="41"/>
        <end position="60"/>
    </location>
</feature>
<dbReference type="Proteomes" id="UP001501803">
    <property type="component" value="Unassembled WGS sequence"/>
</dbReference>
<name>A0ABP7K7X5_9MICO</name>
<keyword evidence="8" id="KW-0350">Heme biosynthesis</keyword>
<feature type="transmembrane region" description="Helical" evidence="12">
    <location>
        <begin position="127"/>
        <end position="147"/>
    </location>
</feature>
<reference evidence="14" key="1">
    <citation type="journal article" date="2019" name="Int. J. Syst. Evol. Microbiol.">
        <title>The Global Catalogue of Microorganisms (GCM) 10K type strain sequencing project: providing services to taxonomists for standard genome sequencing and annotation.</title>
        <authorList>
            <consortium name="The Broad Institute Genomics Platform"/>
            <consortium name="The Broad Institute Genome Sequencing Center for Infectious Disease"/>
            <person name="Wu L."/>
            <person name="Ma J."/>
        </authorList>
    </citation>
    <scope>NUCLEOTIDE SEQUENCE [LARGE SCALE GENOMIC DNA]</scope>
    <source>
        <strain evidence="14">JCM 17021</strain>
    </source>
</reference>
<feature type="transmembrane region" description="Helical" evidence="12">
    <location>
        <begin position="153"/>
        <end position="177"/>
    </location>
</feature>
<feature type="transmembrane region" description="Helical" evidence="12">
    <location>
        <begin position="94"/>
        <end position="115"/>
    </location>
</feature>
<evidence type="ECO:0000256" key="11">
    <source>
        <dbReference type="ARBA" id="ARBA00023444"/>
    </source>
</evidence>
<evidence type="ECO:0000256" key="1">
    <source>
        <dbReference type="ARBA" id="ARBA00004141"/>
    </source>
</evidence>
<keyword evidence="10" id="KW-1015">Disulfide bond</keyword>
<evidence type="ECO:0000256" key="3">
    <source>
        <dbReference type="ARBA" id="ARBA00022692"/>
    </source>
</evidence>
<evidence type="ECO:0000256" key="10">
    <source>
        <dbReference type="ARBA" id="ARBA00023157"/>
    </source>
</evidence>